<dbReference type="GO" id="GO:0042765">
    <property type="term" value="C:GPI-anchor transamidase complex"/>
    <property type="evidence" value="ECO:0007669"/>
    <property type="project" value="InterPro"/>
</dbReference>
<proteinExistence type="predicted"/>
<keyword evidence="2" id="KW-1185">Reference proteome</keyword>
<dbReference type="AlphaFoldDB" id="A0A8C5L1P9"/>
<organism evidence="1 2">
    <name type="scientific">Jaculus jaculus</name>
    <name type="common">Lesser Egyptian jerboa</name>
    <dbReference type="NCBI Taxonomy" id="51337"/>
    <lineage>
        <taxon>Eukaryota</taxon>
        <taxon>Metazoa</taxon>
        <taxon>Chordata</taxon>
        <taxon>Craniata</taxon>
        <taxon>Vertebrata</taxon>
        <taxon>Euteleostomi</taxon>
        <taxon>Mammalia</taxon>
        <taxon>Eutheria</taxon>
        <taxon>Euarchontoglires</taxon>
        <taxon>Glires</taxon>
        <taxon>Rodentia</taxon>
        <taxon>Myomorpha</taxon>
        <taxon>Dipodoidea</taxon>
        <taxon>Dipodidae</taxon>
        <taxon>Dipodinae</taxon>
        <taxon>Jaculus</taxon>
    </lineage>
</organism>
<accession>A0A8C5L1P9</accession>
<protein>
    <recommendedName>
        <fullName evidence="3">Glycosylphosphatidylinositol anchor attachment 1 protein</fullName>
    </recommendedName>
</protein>
<evidence type="ECO:0000313" key="1">
    <source>
        <dbReference type="Ensembl" id="ENSJJAP00000019172.1"/>
    </source>
</evidence>
<name>A0A8C5L1P9_JACJA</name>
<evidence type="ECO:0008006" key="3">
    <source>
        <dbReference type="Google" id="ProtNLM"/>
    </source>
</evidence>
<dbReference type="PANTHER" id="PTHR13304">
    <property type="entry name" value="GLYCOSYLPHOSPHATIDYLINOSITOL ANCHOR ATTACHMENT 1 PROTEIN"/>
    <property type="match status" value="1"/>
</dbReference>
<reference evidence="1" key="2">
    <citation type="submission" date="2025-09" db="UniProtKB">
        <authorList>
            <consortium name="Ensembl"/>
        </authorList>
    </citation>
    <scope>IDENTIFICATION</scope>
</reference>
<sequence length="74" mass="8482">MSENAMGSTMVEEQFVGGDRARAFARDFTAHHRKSGALPVAWLERTMQSVGLEVYTQSFSRKLPFPDETHERYM</sequence>
<dbReference type="PANTHER" id="PTHR13304:SF0">
    <property type="entry name" value="GLYCOSYLPHOSPHATIDYLINOSITOL ANCHOR ATTACHMENT 1 PROTEIN"/>
    <property type="match status" value="1"/>
</dbReference>
<dbReference type="OMA" id="MAIALWM"/>
<reference evidence="1" key="1">
    <citation type="submission" date="2025-08" db="UniProtKB">
        <authorList>
            <consortium name="Ensembl"/>
        </authorList>
    </citation>
    <scope>IDENTIFICATION</scope>
</reference>
<dbReference type="Ensembl" id="ENSJJAT00000025708.1">
    <property type="protein sequence ID" value="ENSJJAP00000019172.1"/>
    <property type="gene ID" value="ENSJJAG00000020202.1"/>
</dbReference>
<dbReference type="InterPro" id="IPR007246">
    <property type="entry name" value="Gaa1"/>
</dbReference>
<dbReference type="GeneTree" id="ENSGT00390000013685"/>
<evidence type="ECO:0000313" key="2">
    <source>
        <dbReference type="Proteomes" id="UP000694385"/>
    </source>
</evidence>
<dbReference type="Proteomes" id="UP000694385">
    <property type="component" value="Unassembled WGS sequence"/>
</dbReference>
<dbReference type="GO" id="GO:0016255">
    <property type="term" value="P:attachment of GPI anchor to protein"/>
    <property type="evidence" value="ECO:0007669"/>
    <property type="project" value="TreeGrafter"/>
</dbReference>